<feature type="compositionally biased region" description="Polar residues" evidence="1">
    <location>
        <begin position="800"/>
        <end position="824"/>
    </location>
</feature>
<feature type="compositionally biased region" description="Basic and acidic residues" evidence="1">
    <location>
        <begin position="687"/>
        <end position="707"/>
    </location>
</feature>
<evidence type="ECO:0000313" key="3">
    <source>
        <dbReference type="Proteomes" id="UP000000768"/>
    </source>
</evidence>
<evidence type="ECO:0000256" key="1">
    <source>
        <dbReference type="SAM" id="MobiDB-lite"/>
    </source>
</evidence>
<proteinExistence type="predicted"/>
<dbReference type="AlphaFoldDB" id="A0A1B6Q2F2"/>
<feature type="region of interest" description="Disordered" evidence="1">
    <location>
        <begin position="39"/>
        <end position="183"/>
    </location>
</feature>
<dbReference type="EMBL" id="CM000762">
    <property type="protein sequence ID" value="KXG32093.2"/>
    <property type="molecule type" value="Genomic_DNA"/>
</dbReference>
<feature type="compositionally biased region" description="Polar residues" evidence="1">
    <location>
        <begin position="664"/>
        <end position="680"/>
    </location>
</feature>
<feature type="region of interest" description="Disordered" evidence="1">
    <location>
        <begin position="875"/>
        <end position="982"/>
    </location>
</feature>
<feature type="compositionally biased region" description="Basic and acidic residues" evidence="1">
    <location>
        <begin position="714"/>
        <end position="725"/>
    </location>
</feature>
<feature type="region of interest" description="Disordered" evidence="1">
    <location>
        <begin position="246"/>
        <end position="283"/>
    </location>
</feature>
<feature type="compositionally biased region" description="Polar residues" evidence="1">
    <location>
        <begin position="961"/>
        <end position="970"/>
    </location>
</feature>
<accession>A0A1B6Q2F2</accession>
<feature type="compositionally biased region" description="Gly residues" evidence="1">
    <location>
        <begin position="78"/>
        <end position="87"/>
    </location>
</feature>
<dbReference type="Gramene" id="KXG32093">
    <property type="protein sequence ID" value="KXG32093"/>
    <property type="gene ID" value="SORBI_3003G099900"/>
</dbReference>
<name>A0A1B6Q2F2_SORBI</name>
<feature type="region of interest" description="Disordered" evidence="1">
    <location>
        <begin position="659"/>
        <end position="748"/>
    </location>
</feature>
<dbReference type="OMA" id="TRETIHC"/>
<dbReference type="InParanoid" id="A0A1B6Q2F2"/>
<reference evidence="3" key="2">
    <citation type="journal article" date="2018" name="Plant J.">
        <title>The Sorghum bicolor reference genome: improved assembly, gene annotations, a transcriptome atlas, and signatures of genome organization.</title>
        <authorList>
            <person name="McCormick R.F."/>
            <person name="Truong S.K."/>
            <person name="Sreedasyam A."/>
            <person name="Jenkins J."/>
            <person name="Shu S."/>
            <person name="Sims D."/>
            <person name="Kennedy M."/>
            <person name="Amirebrahimi M."/>
            <person name="Weers B.D."/>
            <person name="McKinley B."/>
            <person name="Mattison A."/>
            <person name="Morishige D.T."/>
            <person name="Grimwood J."/>
            <person name="Schmutz J."/>
            <person name="Mullet J.E."/>
        </authorList>
    </citation>
    <scope>NUCLEOTIDE SEQUENCE [LARGE SCALE GENOMIC DNA]</scope>
    <source>
        <strain evidence="3">cv. BTx623</strain>
    </source>
</reference>
<feature type="compositionally biased region" description="Polar residues" evidence="1">
    <location>
        <begin position="735"/>
        <end position="744"/>
    </location>
</feature>
<feature type="compositionally biased region" description="Basic and acidic residues" evidence="1">
    <location>
        <begin position="971"/>
        <end position="982"/>
    </location>
</feature>
<feature type="compositionally biased region" description="Polar residues" evidence="1">
    <location>
        <begin position="173"/>
        <end position="183"/>
    </location>
</feature>
<dbReference type="PANTHER" id="PTHR34835">
    <property type="entry name" value="OS07G0283600 PROTEIN-RELATED"/>
    <property type="match status" value="1"/>
</dbReference>
<keyword evidence="3" id="KW-1185">Reference proteome</keyword>
<protein>
    <submittedName>
        <fullName evidence="2">Uncharacterized protein</fullName>
    </submittedName>
</protein>
<feature type="compositionally biased region" description="Polar residues" evidence="1">
    <location>
        <begin position="927"/>
        <end position="937"/>
    </location>
</feature>
<feature type="compositionally biased region" description="Basic and acidic residues" evidence="1">
    <location>
        <begin position="947"/>
        <end position="957"/>
    </location>
</feature>
<feature type="compositionally biased region" description="Gly residues" evidence="1">
    <location>
        <begin position="109"/>
        <end position="130"/>
    </location>
</feature>
<organism evidence="2 3">
    <name type="scientific">Sorghum bicolor</name>
    <name type="common">Sorghum</name>
    <name type="synonym">Sorghum vulgare</name>
    <dbReference type="NCBI Taxonomy" id="4558"/>
    <lineage>
        <taxon>Eukaryota</taxon>
        <taxon>Viridiplantae</taxon>
        <taxon>Streptophyta</taxon>
        <taxon>Embryophyta</taxon>
        <taxon>Tracheophyta</taxon>
        <taxon>Spermatophyta</taxon>
        <taxon>Magnoliopsida</taxon>
        <taxon>Liliopsida</taxon>
        <taxon>Poales</taxon>
        <taxon>Poaceae</taxon>
        <taxon>PACMAD clade</taxon>
        <taxon>Panicoideae</taxon>
        <taxon>Andropogonodae</taxon>
        <taxon>Andropogoneae</taxon>
        <taxon>Sorghinae</taxon>
        <taxon>Sorghum</taxon>
    </lineage>
</organism>
<gene>
    <name evidence="2" type="ORF">SORBI_3003G099900</name>
</gene>
<dbReference type="Proteomes" id="UP000000768">
    <property type="component" value="Chromosome 3"/>
</dbReference>
<reference evidence="2 3" key="1">
    <citation type="journal article" date="2009" name="Nature">
        <title>The Sorghum bicolor genome and the diversification of grasses.</title>
        <authorList>
            <person name="Paterson A.H."/>
            <person name="Bowers J.E."/>
            <person name="Bruggmann R."/>
            <person name="Dubchak I."/>
            <person name="Grimwood J."/>
            <person name="Gundlach H."/>
            <person name="Haberer G."/>
            <person name="Hellsten U."/>
            <person name="Mitros T."/>
            <person name="Poliakov A."/>
            <person name="Schmutz J."/>
            <person name="Spannagl M."/>
            <person name="Tang H."/>
            <person name="Wang X."/>
            <person name="Wicker T."/>
            <person name="Bharti A.K."/>
            <person name="Chapman J."/>
            <person name="Feltus F.A."/>
            <person name="Gowik U."/>
            <person name="Grigoriev I.V."/>
            <person name="Lyons E."/>
            <person name="Maher C.A."/>
            <person name="Martis M."/>
            <person name="Narechania A."/>
            <person name="Otillar R.P."/>
            <person name="Penning B.W."/>
            <person name="Salamov A.A."/>
            <person name="Wang Y."/>
            <person name="Zhang L."/>
            <person name="Carpita N.C."/>
            <person name="Freeling M."/>
            <person name="Gingle A.R."/>
            <person name="Hash C.T."/>
            <person name="Keller B."/>
            <person name="Klein P."/>
            <person name="Kresovich S."/>
            <person name="McCann M.C."/>
            <person name="Ming R."/>
            <person name="Peterson D.G."/>
            <person name="Mehboob-ur-Rahman"/>
            <person name="Ware D."/>
            <person name="Westhoff P."/>
            <person name="Mayer K.F."/>
            <person name="Messing J."/>
            <person name="Rokhsar D.S."/>
        </authorList>
    </citation>
    <scope>NUCLEOTIDE SEQUENCE [LARGE SCALE GENOMIC DNA]</scope>
    <source>
        <strain evidence="3">cv. BTx623</strain>
    </source>
</reference>
<sequence>MEVNLRNHIFFSSAVAVGGFRAADLYFLFMVILKATKGAPGGGGSVEGSATGARTPGGDASEEDVGVVGDGQTKVADGGQGGVGGTAPGSRREGSTKPPASEIADGPARAGGGGGDLAGTGGEQGGGVRAGGRRSSGEGGVPDESSEHAIVDPQETQPSGAKKRGSCHPSAAPLQTNKANNWKRTCIRGRQPAATASSDDEEDVFMTPRHVVETPRRQTRASTVAKTKQAMAKSSGIHPKQRVTFKEPAEVKNKKRKATDVEDDGASAKPARTSTCAPKHACTSEDKTKAPRWNVRSYPKRIHNLLNGLSTEQKKIFLEDTGFDKLLQFKLERNIPPAFLQWLYKRIDHHTMTIRLGPGKELKLTKEVFYRILGLPKTGAQQEKIEEWSLRKDEAKDLRKALKITELKEFNPDILIQHVKKKGTDELTKRCFFIVLFNCMLFCTGSWVISNNEIMRTADMSNFHKIDWCHEIYTFFVHQMELFANDLKKPQVSYTIPGCSVAVALYYFDWLDHKDGAKDRRTTSRIGAYVSDTIDNLLSRDVIRDKQTIIGYGKLDFIPVSQTCYIGTPEVGGISIPRISTLLGDKLMSLAEGDHDHILGYINEYDDEVQHQCHNIEAAIDRIVEKQREMTDVFGSMIDNFIANQNEQVFHTGQQNIAAGPNVVTGQTSTHGEGSKTDGTNAGLGDRTTHPEEDRVQDQGKSTEKPFSKPGLQETDHDQGDHSDRNQAPTKPVGQPSTEYTSQETDCRDIDRETIDGQGTHEQCDHSDSNEGQTILIAQGSREATTRETIHCEEGRESGHTQAQITAPNPKTTSHTTLRTPPEQTSCARTKAYFPHILADEHDGNSCVERNVQAGDEHEVDISGDQADDEVAINAAGTKSESSEDPAWAAGDDEGEEWLEVTQTSPGTRRDELDMSQTIASPHVIRLSTNETDATSNEVEDGNAKISETEQAQKGEDCNEIGSQDVQEQPQSRKNEDNTSLK</sequence>
<dbReference type="PANTHER" id="PTHR34835:SF67">
    <property type="entry name" value="AMINOTRANSFERASE-LIKE PLANT MOBILE DOMAIN-CONTAINING PROTEIN"/>
    <property type="match status" value="1"/>
</dbReference>
<feature type="region of interest" description="Disordered" evidence="1">
    <location>
        <begin position="795"/>
        <end position="824"/>
    </location>
</feature>
<evidence type="ECO:0000313" key="2">
    <source>
        <dbReference type="EMBL" id="KXG32093.2"/>
    </source>
</evidence>